<organism evidence="1 2">
    <name type="scientific">Paenibacillus provencensis</name>
    <dbReference type="NCBI Taxonomy" id="441151"/>
    <lineage>
        <taxon>Bacteria</taxon>
        <taxon>Bacillati</taxon>
        <taxon>Bacillota</taxon>
        <taxon>Bacilli</taxon>
        <taxon>Bacillales</taxon>
        <taxon>Paenibacillaceae</taxon>
        <taxon>Paenibacillus</taxon>
    </lineage>
</organism>
<keyword evidence="2" id="KW-1185">Reference proteome</keyword>
<sequence>MEFIIILISGCGLYFLLAPPKIESLESSSEEPMKEKIALISVMAAEKSDV</sequence>
<evidence type="ECO:0000313" key="2">
    <source>
        <dbReference type="Proteomes" id="UP001597169"/>
    </source>
</evidence>
<gene>
    <name evidence="1" type="ORF">ACFQ3J_08210</name>
</gene>
<name>A0ABW3PRM8_9BACL</name>
<dbReference type="RefSeq" id="WP_211753650.1">
    <property type="nucleotide sequence ID" value="NZ_JBHTKX010000001.1"/>
</dbReference>
<proteinExistence type="predicted"/>
<evidence type="ECO:0000313" key="1">
    <source>
        <dbReference type="EMBL" id="MFD1128152.1"/>
    </source>
</evidence>
<accession>A0ABW3PRM8</accession>
<reference evidence="2" key="1">
    <citation type="journal article" date="2019" name="Int. J. Syst. Evol. Microbiol.">
        <title>The Global Catalogue of Microorganisms (GCM) 10K type strain sequencing project: providing services to taxonomists for standard genome sequencing and annotation.</title>
        <authorList>
            <consortium name="The Broad Institute Genomics Platform"/>
            <consortium name="The Broad Institute Genome Sequencing Center for Infectious Disease"/>
            <person name="Wu L."/>
            <person name="Ma J."/>
        </authorList>
    </citation>
    <scope>NUCLEOTIDE SEQUENCE [LARGE SCALE GENOMIC DNA]</scope>
    <source>
        <strain evidence="2">CCUG 53519</strain>
    </source>
</reference>
<dbReference type="EMBL" id="JBHTKX010000001">
    <property type="protein sequence ID" value="MFD1128152.1"/>
    <property type="molecule type" value="Genomic_DNA"/>
</dbReference>
<comment type="caution">
    <text evidence="1">The sequence shown here is derived from an EMBL/GenBank/DDBJ whole genome shotgun (WGS) entry which is preliminary data.</text>
</comment>
<dbReference type="Proteomes" id="UP001597169">
    <property type="component" value="Unassembled WGS sequence"/>
</dbReference>
<protein>
    <submittedName>
        <fullName evidence="1">Uncharacterized protein</fullName>
    </submittedName>
</protein>